<dbReference type="InterPro" id="IPR003137">
    <property type="entry name" value="PA_domain"/>
</dbReference>
<protein>
    <recommendedName>
        <fullName evidence="21">Subtilisin-like protease SBT1.2</fullName>
    </recommendedName>
</protein>
<dbReference type="InterPro" id="IPR015500">
    <property type="entry name" value="Peptidase_S8_subtilisin-rel"/>
</dbReference>
<evidence type="ECO:0000256" key="6">
    <source>
        <dbReference type="ARBA" id="ARBA00022670"/>
    </source>
</evidence>
<keyword evidence="10" id="KW-0325">Glycoprotein</keyword>
<dbReference type="Pfam" id="PF00082">
    <property type="entry name" value="Peptidase_S8"/>
    <property type="match status" value="1"/>
</dbReference>
<dbReference type="EMBL" id="JAYWIO010000007">
    <property type="protein sequence ID" value="KAK7251223.1"/>
    <property type="molecule type" value="Genomic_DNA"/>
</dbReference>
<evidence type="ECO:0000313" key="19">
    <source>
        <dbReference type="EMBL" id="KAK7251223.1"/>
    </source>
</evidence>
<dbReference type="GO" id="GO:0009610">
    <property type="term" value="P:response to symbiotic fungus"/>
    <property type="evidence" value="ECO:0007669"/>
    <property type="project" value="UniProtKB-ARBA"/>
</dbReference>
<dbReference type="Gene3D" id="3.30.70.80">
    <property type="entry name" value="Peptidase S8 propeptide/proteinase inhibitor I9"/>
    <property type="match status" value="1"/>
</dbReference>
<dbReference type="InterPro" id="IPR046450">
    <property type="entry name" value="PA_dom_sf"/>
</dbReference>
<keyword evidence="20" id="KW-1185">Reference proteome</keyword>
<keyword evidence="6 12" id="KW-0645">Protease</keyword>
<dbReference type="Pfam" id="PF05922">
    <property type="entry name" value="Inhibitor_I9"/>
    <property type="match status" value="1"/>
</dbReference>
<dbReference type="PROSITE" id="PS00136">
    <property type="entry name" value="SUBTILASE_ASP"/>
    <property type="match status" value="1"/>
</dbReference>
<dbReference type="Gene3D" id="2.60.40.2310">
    <property type="match status" value="1"/>
</dbReference>
<dbReference type="FunFam" id="3.50.30.30:FF:000005">
    <property type="entry name" value="subtilisin-like protease SBT1.5"/>
    <property type="match status" value="1"/>
</dbReference>
<dbReference type="PRINTS" id="PR00723">
    <property type="entry name" value="SUBTILISIN"/>
</dbReference>
<evidence type="ECO:0008006" key="21">
    <source>
        <dbReference type="Google" id="ProtNLM"/>
    </source>
</evidence>
<feature type="chain" id="PRO_5042831588" description="Subtilisin-like protease SBT1.2" evidence="14">
    <location>
        <begin position="32"/>
        <end position="763"/>
    </location>
</feature>
<comment type="caution">
    <text evidence="19">The sequence shown here is derived from an EMBL/GenBank/DDBJ whole genome shotgun (WGS) entry which is preliminary data.</text>
</comment>
<name>A0AAN9EAY3_CROPI</name>
<evidence type="ECO:0000256" key="1">
    <source>
        <dbReference type="ARBA" id="ARBA00002076"/>
    </source>
</evidence>
<evidence type="ECO:0000256" key="11">
    <source>
        <dbReference type="PIRSR" id="PIRSR615500-1"/>
    </source>
</evidence>
<evidence type="ECO:0000259" key="17">
    <source>
        <dbReference type="Pfam" id="PF05922"/>
    </source>
</evidence>
<dbReference type="InterPro" id="IPR010259">
    <property type="entry name" value="S8pro/Inhibitor_I9"/>
</dbReference>
<gene>
    <name evidence="19" type="ORF">RIF29_34231</name>
</gene>
<dbReference type="InterPro" id="IPR036852">
    <property type="entry name" value="Peptidase_S8/S53_dom_sf"/>
</dbReference>
<dbReference type="InterPro" id="IPR000209">
    <property type="entry name" value="Peptidase_S8/S53_dom"/>
</dbReference>
<dbReference type="FunFam" id="3.40.50.200:FF:000006">
    <property type="entry name" value="Subtilisin-like protease SBT1.5"/>
    <property type="match status" value="1"/>
</dbReference>
<dbReference type="InterPro" id="IPR041469">
    <property type="entry name" value="Subtilisin-like_FN3"/>
</dbReference>
<evidence type="ECO:0000256" key="8">
    <source>
        <dbReference type="ARBA" id="ARBA00022801"/>
    </source>
</evidence>
<dbReference type="GO" id="GO:0048046">
    <property type="term" value="C:apoplast"/>
    <property type="evidence" value="ECO:0007669"/>
    <property type="project" value="UniProtKB-SubCell"/>
</dbReference>
<feature type="domain" description="PA" evidence="16">
    <location>
        <begin position="381"/>
        <end position="468"/>
    </location>
</feature>
<evidence type="ECO:0000256" key="13">
    <source>
        <dbReference type="RuleBase" id="RU003355"/>
    </source>
</evidence>
<reference evidence="19 20" key="1">
    <citation type="submission" date="2024-01" db="EMBL/GenBank/DDBJ databases">
        <title>The genomes of 5 underutilized Papilionoideae crops provide insights into root nodulation and disease resistanc.</title>
        <authorList>
            <person name="Yuan L."/>
        </authorList>
    </citation>
    <scope>NUCLEOTIDE SEQUENCE [LARGE SCALE GENOMIC DNA]</scope>
    <source>
        <strain evidence="19">ZHUSHIDOU_FW_LH</strain>
        <tissue evidence="19">Leaf</tissue>
    </source>
</reference>
<feature type="domain" description="Peptidase S8/S53" evidence="15">
    <location>
        <begin position="152"/>
        <end position="588"/>
    </location>
</feature>
<evidence type="ECO:0000256" key="4">
    <source>
        <dbReference type="ARBA" id="ARBA00022523"/>
    </source>
</evidence>
<evidence type="ECO:0000256" key="2">
    <source>
        <dbReference type="ARBA" id="ARBA00004271"/>
    </source>
</evidence>
<dbReference type="Pfam" id="PF02225">
    <property type="entry name" value="PA"/>
    <property type="match status" value="1"/>
</dbReference>
<proteinExistence type="inferred from homology"/>
<evidence type="ECO:0000256" key="5">
    <source>
        <dbReference type="ARBA" id="ARBA00022525"/>
    </source>
</evidence>
<dbReference type="GO" id="GO:0009609">
    <property type="term" value="P:response to symbiotic bacterium"/>
    <property type="evidence" value="ECO:0007669"/>
    <property type="project" value="UniProtKB-ARBA"/>
</dbReference>
<feature type="signal peptide" evidence="14">
    <location>
        <begin position="1"/>
        <end position="31"/>
    </location>
</feature>
<comment type="function">
    <text evidence="1">Required for arbuscular mycorrhiza (AM) development during AM symbiosis with AM fungi (e.g. Glomeromycota intraradices).</text>
</comment>
<dbReference type="Gene3D" id="3.50.30.30">
    <property type="match status" value="1"/>
</dbReference>
<keyword evidence="7 14" id="KW-0732">Signal</keyword>
<dbReference type="InterPro" id="IPR034197">
    <property type="entry name" value="Peptidases_S8_3"/>
</dbReference>
<evidence type="ECO:0000313" key="20">
    <source>
        <dbReference type="Proteomes" id="UP001372338"/>
    </source>
</evidence>
<evidence type="ECO:0000259" key="15">
    <source>
        <dbReference type="Pfam" id="PF00082"/>
    </source>
</evidence>
<keyword evidence="5" id="KW-0964">Secreted</keyword>
<dbReference type="PROSITE" id="PS00138">
    <property type="entry name" value="SUBTILASE_SER"/>
    <property type="match status" value="1"/>
</dbReference>
<dbReference type="PANTHER" id="PTHR10795">
    <property type="entry name" value="PROPROTEIN CONVERTASE SUBTILISIN/KEXIN"/>
    <property type="match status" value="1"/>
</dbReference>
<evidence type="ECO:0000256" key="3">
    <source>
        <dbReference type="ARBA" id="ARBA00011073"/>
    </source>
</evidence>
<dbReference type="SUPFAM" id="SSF52025">
    <property type="entry name" value="PA domain"/>
    <property type="match status" value="1"/>
</dbReference>
<comment type="subcellular location">
    <subcellularLocation>
        <location evidence="2">Secreted</location>
        <location evidence="2">Extracellular space</location>
        <location evidence="2">Apoplast</location>
    </subcellularLocation>
</comment>
<evidence type="ECO:0000256" key="9">
    <source>
        <dbReference type="ARBA" id="ARBA00022825"/>
    </source>
</evidence>
<evidence type="ECO:0000259" key="16">
    <source>
        <dbReference type="Pfam" id="PF02225"/>
    </source>
</evidence>
<dbReference type="InterPro" id="IPR023828">
    <property type="entry name" value="Peptidase_S8_Ser-AS"/>
</dbReference>
<organism evidence="19 20">
    <name type="scientific">Crotalaria pallida</name>
    <name type="common">Smooth rattlebox</name>
    <name type="synonym">Crotalaria striata</name>
    <dbReference type="NCBI Taxonomy" id="3830"/>
    <lineage>
        <taxon>Eukaryota</taxon>
        <taxon>Viridiplantae</taxon>
        <taxon>Streptophyta</taxon>
        <taxon>Embryophyta</taxon>
        <taxon>Tracheophyta</taxon>
        <taxon>Spermatophyta</taxon>
        <taxon>Magnoliopsida</taxon>
        <taxon>eudicotyledons</taxon>
        <taxon>Gunneridae</taxon>
        <taxon>Pentapetalae</taxon>
        <taxon>rosids</taxon>
        <taxon>fabids</taxon>
        <taxon>Fabales</taxon>
        <taxon>Fabaceae</taxon>
        <taxon>Papilionoideae</taxon>
        <taxon>50 kb inversion clade</taxon>
        <taxon>genistoids sensu lato</taxon>
        <taxon>core genistoids</taxon>
        <taxon>Crotalarieae</taxon>
        <taxon>Crotalaria</taxon>
    </lineage>
</organism>
<keyword evidence="9 12" id="KW-0720">Serine protease</keyword>
<dbReference type="InterPro" id="IPR023827">
    <property type="entry name" value="Peptidase_S8_Asp-AS"/>
</dbReference>
<feature type="active site" description="Charge relay system" evidence="11 12">
    <location>
        <position position="549"/>
    </location>
</feature>
<evidence type="ECO:0000256" key="14">
    <source>
        <dbReference type="SAM" id="SignalP"/>
    </source>
</evidence>
<feature type="domain" description="Inhibitor I9" evidence="17">
    <location>
        <begin position="49"/>
        <end position="127"/>
    </location>
</feature>
<keyword evidence="4" id="KW-0052">Apoplast</keyword>
<dbReference type="SUPFAM" id="SSF52743">
    <property type="entry name" value="Subtilisin-like"/>
    <property type="match status" value="1"/>
</dbReference>
<dbReference type="Pfam" id="PF17766">
    <property type="entry name" value="fn3_6"/>
    <property type="match status" value="1"/>
</dbReference>
<dbReference type="PROSITE" id="PS51892">
    <property type="entry name" value="SUBTILASE"/>
    <property type="match status" value="1"/>
</dbReference>
<feature type="active site" description="Charge relay system" evidence="11 12">
    <location>
        <position position="161"/>
    </location>
</feature>
<dbReference type="InterPro" id="IPR045051">
    <property type="entry name" value="SBT"/>
</dbReference>
<evidence type="ECO:0000259" key="18">
    <source>
        <dbReference type="Pfam" id="PF17766"/>
    </source>
</evidence>
<dbReference type="InterPro" id="IPR037045">
    <property type="entry name" value="S8pro/Inhibitor_I9_sf"/>
</dbReference>
<keyword evidence="8 12" id="KW-0378">Hydrolase</keyword>
<dbReference type="CDD" id="cd04852">
    <property type="entry name" value="Peptidases_S8_3"/>
    <property type="match status" value="1"/>
</dbReference>
<sequence>MQKLKFLMNMGPFHFITLIFMLIFHIHFAQASDLPPTTESTLKSNSKIYIIHVRQPEGRLFSKTEDLESWYRSFMPPTTMSSKEQPRVIHSYHHVMKGFAARLTPEELRAVEKKNGFISAHPERMLHHQTTHTPQFLGLWQPNGLWQESNFGKGVIIGVLDTGVMPDHPSFSDAGIPPPPPKWKGRCELNGTACNNKLIGARSLNIAGYAMTAEPPIDEDGHGTHTASTAAGAFVDNAEVLGNAKGTAVGTAPYAHLSIYKVCFGHDCPESNILAAIDAAVEDGVDVLSLSLGVDTPLPFFNDNIAIGAFAATQKGILVSCAAGNSGPYMGSIINGAPWILTVGASTTDRSIVATAKLGDGQEFYGESVFQPSNFSQTLLPLAYAGKNGKQKSAACARGYLSDIDFRGKVVLCERGGVMGRIEKGEEVKRVGGVAMIIINDEIDGFSLMADVHVLPATHVSYAAGLRIKAYINSTATPTATILFKGTTLGNTLAPAVTSFSSRGPNLQSPGILKPDIIGPGANILAASPFPVDNRINSKSNFNIMSGTSMACPHISGIAALLKSSHPDWSPAAIKSAMMTSADLLHLGLKQIVDETLKPADLFAMGSGHVNPSRANDPGLVYDIELGDYIPYLCGLGYSDRQVGMIAQRTIKCTEKSSIPEGELNYPSFSVVLGPSLQTFTRTVTNVGEPYSSYTAIVTAPEGVEVKVHPIYLYFSEVNQKKTYSVTFNRIGLGNKTMEYSQGFLKWVSFHRIVRSPISVIFE</sequence>
<dbReference type="GO" id="GO:0006508">
    <property type="term" value="P:proteolysis"/>
    <property type="evidence" value="ECO:0007669"/>
    <property type="project" value="UniProtKB-KW"/>
</dbReference>
<feature type="domain" description="Subtilisin-like protease fibronectin type-III" evidence="18">
    <location>
        <begin position="663"/>
        <end position="760"/>
    </location>
</feature>
<feature type="active site" description="Charge relay system" evidence="11 12">
    <location>
        <position position="222"/>
    </location>
</feature>
<evidence type="ECO:0000256" key="12">
    <source>
        <dbReference type="PROSITE-ProRule" id="PRU01240"/>
    </source>
</evidence>
<evidence type="ECO:0000256" key="10">
    <source>
        <dbReference type="ARBA" id="ARBA00023180"/>
    </source>
</evidence>
<accession>A0AAN9EAY3</accession>
<dbReference type="AlphaFoldDB" id="A0AAN9EAY3"/>
<dbReference type="GO" id="GO:0004252">
    <property type="term" value="F:serine-type endopeptidase activity"/>
    <property type="evidence" value="ECO:0007669"/>
    <property type="project" value="UniProtKB-UniRule"/>
</dbReference>
<dbReference type="Proteomes" id="UP001372338">
    <property type="component" value="Unassembled WGS sequence"/>
</dbReference>
<dbReference type="Gene3D" id="3.40.50.200">
    <property type="entry name" value="Peptidase S8/S53 domain"/>
    <property type="match status" value="1"/>
</dbReference>
<evidence type="ECO:0000256" key="7">
    <source>
        <dbReference type="ARBA" id="ARBA00022729"/>
    </source>
</evidence>
<dbReference type="CDD" id="cd02120">
    <property type="entry name" value="PA_subtilisin_like"/>
    <property type="match status" value="1"/>
</dbReference>
<comment type="similarity">
    <text evidence="3 12 13">Belongs to the peptidase S8 family.</text>
</comment>